<keyword evidence="6" id="KW-1185">Reference proteome</keyword>
<gene>
    <name evidence="5" type="primary">KEL2_1</name>
    <name evidence="5" type="ORF">GRS66_002051</name>
</gene>
<dbReference type="SUPFAM" id="SSF117281">
    <property type="entry name" value="Kelch motif"/>
    <property type="match status" value="1"/>
</dbReference>
<reference evidence="5 6" key="1">
    <citation type="journal article" date="2019" name="BMC Genomics">
        <title>Chromosome level assembly and comparative genome analysis confirm lager-brewing yeasts originated from a single hybridization.</title>
        <authorList>
            <person name="Salazar A.N."/>
            <person name="Gorter de Vries A.R."/>
            <person name="van den Broek M."/>
            <person name="Brouwers N."/>
            <person name="de la Torre Cortes P."/>
            <person name="Kuijpers N.G.A."/>
            <person name="Daran J.G."/>
            <person name="Abeel T."/>
        </authorList>
    </citation>
    <scope>NUCLEOTIDE SEQUENCE [LARGE SCALE GENOMIC DNA]</scope>
    <source>
        <strain evidence="5 6">CBS 1483</strain>
    </source>
</reference>
<evidence type="ECO:0000256" key="3">
    <source>
        <dbReference type="SAM" id="Coils"/>
    </source>
</evidence>
<feature type="coiled-coil region" evidence="3">
    <location>
        <begin position="744"/>
        <end position="881"/>
    </location>
</feature>
<evidence type="ECO:0000256" key="2">
    <source>
        <dbReference type="ARBA" id="ARBA00022737"/>
    </source>
</evidence>
<dbReference type="PANTHER" id="PTHR46093">
    <property type="entry name" value="ACYL-COA-BINDING DOMAIN-CONTAINING PROTEIN 5"/>
    <property type="match status" value="1"/>
</dbReference>
<sequence length="882" mass="99978">MVPFKLTNKVPTDTGPSLISAQSVPRPIVFMDNRNNTRIVTPTLPPNQHRGISGASTALPWSPESKNAGKYIWNRVKLKNSPFPRYRHSSSFIVTNDNRIFVTGGLHDQSVYGDVWQIAANADGTSFTSKRIDIDQNTPPPRVGHASTICGNAYVVFGGDTHKLNKNGLLDDDLYLFNINSYKWTIPQPIGRRPLGRYGHKISIIASNPMQTKLYLFGGQVDETYFNDLVVFDLSSFRRPNSHWEFLEPVGDLPPPLTNHTMVAYDNKLWVFGGETPKTISNDTYRYDPAQSEWSKVKTTGEKPPPIQEHASVVYKHLMCVFGGKDIHNTYSNDVYFLNLLSLKWYKLPRMKEGIPQERSGHSLTLMKNEKLLIMGGDKTDYASPNIHDLQTSETDQGEGTLLYTLDLSSLNELCPGIMCESLHAGESFSNSLSGGFTPSKSTESENQEIINILTPRLPDSKVLSYNDIDEGAGSYSSALDDKAFERKSDREEKKPQSSKVDSSINKESPGTGIKVSKKNFPVLRGLAVDSEEYGSSSYKDTSCQKGIPKNLFDDLNLNLQTLRLEAQQKELETARHISELEKEVQRLMVIKEASKDSNFQTARLKNLEIQKTFLESRINDLKNLLMVKLSQASKLCDQITIQNNGLKTCSEHVTIKRDIIDLENKCDVLKRQNEILVNNMQKITPELHTYLNESSCYLGKLLKSYPTSARPPSSEKDNQIYEKDSLNKIEKVINEMHETVRAKEKLHLETQKLNDERDSLRANLLDNNNKLDALRKLSDGSSKSMDLTKKAIHLSQSELEKYRKNNDDLQKEIDRIKTEQAEQDDKQEQRGAITHGNFDAFHRMKINNLKAELYMSKDNRDSLKDELLALKKKLYTLEQKK</sequence>
<feature type="region of interest" description="Disordered" evidence="4">
    <location>
        <begin position="41"/>
        <end position="60"/>
    </location>
</feature>
<dbReference type="EMBL" id="CP048988">
    <property type="protein sequence ID" value="QID79758.1"/>
    <property type="molecule type" value="Genomic_DNA"/>
</dbReference>
<name>A0A6C1DRU1_SACPS</name>
<evidence type="ECO:0000256" key="1">
    <source>
        <dbReference type="ARBA" id="ARBA00022441"/>
    </source>
</evidence>
<protein>
    <submittedName>
        <fullName evidence="5">Negative regulator of mitotic exit</fullName>
    </submittedName>
</protein>
<keyword evidence="2" id="KW-0677">Repeat</keyword>
<dbReference type="AlphaFoldDB" id="A0A6C1DRU1"/>
<organism evidence="5 6">
    <name type="scientific">Saccharomyces pastorianus</name>
    <name type="common">Lager yeast</name>
    <name type="synonym">Saccharomyces cerevisiae x Saccharomyces eubayanus</name>
    <dbReference type="NCBI Taxonomy" id="27292"/>
    <lineage>
        <taxon>Eukaryota</taxon>
        <taxon>Fungi</taxon>
        <taxon>Dikarya</taxon>
        <taxon>Ascomycota</taxon>
        <taxon>Saccharomycotina</taxon>
        <taxon>Saccharomycetes</taxon>
        <taxon>Saccharomycetales</taxon>
        <taxon>Saccharomycetaceae</taxon>
        <taxon>Saccharomyces</taxon>
    </lineage>
</organism>
<feature type="coiled-coil region" evidence="3">
    <location>
        <begin position="553"/>
        <end position="625"/>
    </location>
</feature>
<dbReference type="InterPro" id="IPR015915">
    <property type="entry name" value="Kelch-typ_b-propeller"/>
</dbReference>
<dbReference type="Proteomes" id="UP000501346">
    <property type="component" value="Chromosome ScVII"/>
</dbReference>
<dbReference type="Gene3D" id="2.120.10.80">
    <property type="entry name" value="Kelch-type beta propeller"/>
    <property type="match status" value="2"/>
</dbReference>
<dbReference type="OrthoDB" id="45365at2759"/>
<dbReference type="Pfam" id="PF24681">
    <property type="entry name" value="Kelch_KLHDC2_KLHL20_DRC7"/>
    <property type="match status" value="1"/>
</dbReference>
<evidence type="ECO:0000256" key="4">
    <source>
        <dbReference type="SAM" id="MobiDB-lite"/>
    </source>
</evidence>
<proteinExistence type="predicted"/>
<feature type="compositionally biased region" description="Polar residues" evidence="4">
    <location>
        <begin position="498"/>
        <end position="509"/>
    </location>
</feature>
<evidence type="ECO:0000313" key="6">
    <source>
        <dbReference type="Proteomes" id="UP000501346"/>
    </source>
</evidence>
<dbReference type="FunFam" id="2.120.10.80:FF:000151">
    <property type="entry name" value="Kelch repeat-containing protein 2"/>
    <property type="match status" value="1"/>
</dbReference>
<keyword evidence="1" id="KW-0880">Kelch repeat</keyword>
<feature type="compositionally biased region" description="Basic and acidic residues" evidence="4">
    <location>
        <begin position="480"/>
        <end position="496"/>
    </location>
</feature>
<keyword evidence="3" id="KW-0175">Coiled coil</keyword>
<evidence type="ECO:0000313" key="5">
    <source>
        <dbReference type="EMBL" id="QID79758.1"/>
    </source>
</evidence>
<dbReference type="PANTHER" id="PTHR46093:SF18">
    <property type="entry name" value="FIBRONECTIN TYPE-III DOMAIN-CONTAINING PROTEIN"/>
    <property type="match status" value="1"/>
</dbReference>
<feature type="region of interest" description="Disordered" evidence="4">
    <location>
        <begin position="480"/>
        <end position="516"/>
    </location>
</feature>
<accession>A0A6C1DRU1</accession>